<dbReference type="GO" id="GO:0008270">
    <property type="term" value="F:zinc ion binding"/>
    <property type="evidence" value="ECO:0007669"/>
    <property type="project" value="InterPro"/>
</dbReference>
<dbReference type="InterPro" id="IPR021858">
    <property type="entry name" value="Fun_TF"/>
</dbReference>
<dbReference type="PANTHER" id="PTHR37534">
    <property type="entry name" value="TRANSCRIPTIONAL ACTIVATOR PROTEIN UGA3"/>
    <property type="match status" value="1"/>
</dbReference>
<proteinExistence type="predicted"/>
<dbReference type="PROSITE" id="PS00463">
    <property type="entry name" value="ZN2_CY6_FUNGAL_1"/>
    <property type="match status" value="1"/>
</dbReference>
<comment type="subcellular location">
    <subcellularLocation>
        <location evidence="1">Nucleus</location>
    </subcellularLocation>
</comment>
<dbReference type="EMBL" id="LGST01000003">
    <property type="protein sequence ID" value="KNE02635.1"/>
    <property type="molecule type" value="Genomic_DNA"/>
</dbReference>
<comment type="caution">
    <text evidence="4">The sequence shown here is derived from an EMBL/GenBank/DDBJ whole genome shotgun (WGS) entry which is preliminary data.</text>
</comment>
<dbReference type="VEuPathDB" id="FungiDB:CJJ07_001330"/>
<accession>A0A0L0P8U7</accession>
<dbReference type="InterPro" id="IPR001138">
    <property type="entry name" value="Zn2Cys6_DnaBD"/>
</dbReference>
<evidence type="ECO:0000313" key="5">
    <source>
        <dbReference type="Proteomes" id="UP000037122"/>
    </source>
</evidence>
<dbReference type="SMART" id="SM00066">
    <property type="entry name" value="GAL4"/>
    <property type="match status" value="1"/>
</dbReference>
<dbReference type="GO" id="GO:0000981">
    <property type="term" value="F:DNA-binding transcription factor activity, RNA polymerase II-specific"/>
    <property type="evidence" value="ECO:0007669"/>
    <property type="project" value="InterPro"/>
</dbReference>
<dbReference type="InterPro" id="IPR036864">
    <property type="entry name" value="Zn2-C6_fun-type_DNA-bd_sf"/>
</dbReference>
<evidence type="ECO:0000313" key="4">
    <source>
        <dbReference type="EMBL" id="KNE02635.1"/>
    </source>
</evidence>
<reference evidence="5" key="1">
    <citation type="journal article" date="2015" name="BMC Genomics">
        <title>Draft genome of a commonly misdiagnosed multidrug resistant pathogen Candida auris.</title>
        <authorList>
            <person name="Chatterjee S."/>
            <person name="Alampalli S.V."/>
            <person name="Nageshan R.K."/>
            <person name="Chettiar S.T."/>
            <person name="Joshi S."/>
            <person name="Tatu U.S."/>
        </authorList>
    </citation>
    <scope>NUCLEOTIDE SEQUENCE [LARGE SCALE GENOMIC DNA]</scope>
    <source>
        <strain evidence="5">6684</strain>
    </source>
</reference>
<dbReference type="VEuPathDB" id="FungiDB:B9J08_002170"/>
<sequence>MYTTLQADSLKQIVVQTADEINLENISTVTGKPKRTRSKTGCLCCRMRKKKCDEQRPSCGLCTSRGIQCVYSSSPPTRSKTPKKTTIKEEPSELVCGSSSGSAEISPESVSLLGPPILLTTTAGQLEPVVLAFAELKGPVRLDPMGTSESFDEFLFLSSGKEQPVIDVPASNEFNLIPMDESKAAIVPTCSKDMEDKLAQPNILVEPVDPFRLVLDERGYQLVYYFHNEIIHKICIAPRSVQNHFASTFTGVSYRDESVLRLLAAWGALFVDGPNSASLKSRMQEADFSLRRLYSNKVLDDQDKFNLICFHLNAAGIGVCSGDTKEWVHHHRKCGELIRGFGSVKNFLAKMNYSNGAKWVISNLHYNDVMSSESIKNGTLLSSEEYGSPFKDEEDYSYGIDPLQGCMHSVFLVLCDILHAYSILSAARRSIDADFKKAPHDPSISMENLNSRRIQHFVETEKQAKRLMNKIQACKPRKNQECFIDPSELHHHHTLFEAFRNTCKLYVLMYIRDLPPRTPEVQMVLLDTFKLLDVLIECDLRAAVTKVMLLCGIACYKEVDRMELRHKFIRLQTYYKVFNVHNVRHIVEQIWLSNPDGLLTIDWGETCEKMGWTVAAL</sequence>
<evidence type="ECO:0000256" key="2">
    <source>
        <dbReference type="ARBA" id="ARBA00023242"/>
    </source>
</evidence>
<dbReference type="Pfam" id="PF11951">
    <property type="entry name" value="Fungal_trans_2"/>
    <property type="match status" value="1"/>
</dbReference>
<dbReference type="VEuPathDB" id="FungiDB:QG37_00454"/>
<dbReference type="GO" id="GO:0005634">
    <property type="term" value="C:nucleus"/>
    <property type="evidence" value="ECO:0007669"/>
    <property type="project" value="UniProtKB-SubCell"/>
</dbReference>
<evidence type="ECO:0000259" key="3">
    <source>
        <dbReference type="PROSITE" id="PS50048"/>
    </source>
</evidence>
<evidence type="ECO:0000256" key="1">
    <source>
        <dbReference type="ARBA" id="ARBA00004123"/>
    </source>
</evidence>
<dbReference type="GO" id="GO:0045944">
    <property type="term" value="P:positive regulation of transcription by RNA polymerase II"/>
    <property type="evidence" value="ECO:0007669"/>
    <property type="project" value="TreeGrafter"/>
</dbReference>
<dbReference type="VEuPathDB" id="FungiDB:CJI96_0002844"/>
<dbReference type="AlphaFoldDB" id="A0A0L0P8U7"/>
<feature type="domain" description="Zn(2)-C6 fungal-type" evidence="3">
    <location>
        <begin position="41"/>
        <end position="71"/>
    </location>
</feature>
<protein>
    <recommendedName>
        <fullName evidence="3">Zn(2)-C6 fungal-type domain-containing protein</fullName>
    </recommendedName>
</protein>
<dbReference type="Proteomes" id="UP000037122">
    <property type="component" value="Unassembled WGS sequence"/>
</dbReference>
<dbReference type="VEuPathDB" id="FungiDB:CJJ09_003255"/>
<dbReference type="PROSITE" id="PS50048">
    <property type="entry name" value="ZN2_CY6_FUNGAL_2"/>
    <property type="match status" value="1"/>
</dbReference>
<dbReference type="Pfam" id="PF00172">
    <property type="entry name" value="Zn_clus"/>
    <property type="match status" value="1"/>
</dbReference>
<name>A0A0L0P8U7_CANAR</name>
<dbReference type="CDD" id="cd00067">
    <property type="entry name" value="GAL4"/>
    <property type="match status" value="1"/>
</dbReference>
<dbReference type="PANTHER" id="PTHR37534:SF7">
    <property type="entry name" value="TRANSCRIPTIONAL ACTIVATOR PROTEIN UGA3"/>
    <property type="match status" value="1"/>
</dbReference>
<gene>
    <name evidence="4" type="ORF">QG37_00454</name>
</gene>
<dbReference type="GO" id="GO:0000976">
    <property type="term" value="F:transcription cis-regulatory region binding"/>
    <property type="evidence" value="ECO:0007669"/>
    <property type="project" value="TreeGrafter"/>
</dbReference>
<organism evidence="4 5">
    <name type="scientific">Candidozyma auris</name>
    <name type="common">Yeast</name>
    <name type="synonym">Candida auris</name>
    <dbReference type="NCBI Taxonomy" id="498019"/>
    <lineage>
        <taxon>Eukaryota</taxon>
        <taxon>Fungi</taxon>
        <taxon>Dikarya</taxon>
        <taxon>Ascomycota</taxon>
        <taxon>Saccharomycotina</taxon>
        <taxon>Pichiomycetes</taxon>
        <taxon>Metschnikowiaceae</taxon>
        <taxon>Candidozyma</taxon>
    </lineage>
</organism>
<keyword evidence="2" id="KW-0539">Nucleus</keyword>
<dbReference type="Gene3D" id="4.10.240.10">
    <property type="entry name" value="Zn(2)-C6 fungal-type DNA-binding domain"/>
    <property type="match status" value="1"/>
</dbReference>
<dbReference type="VEuPathDB" id="FungiDB:CJI97_001611"/>
<dbReference type="SUPFAM" id="SSF57701">
    <property type="entry name" value="Zn2/Cys6 DNA-binding domain"/>
    <property type="match status" value="1"/>
</dbReference>